<dbReference type="SUPFAM" id="SSF53383">
    <property type="entry name" value="PLP-dependent transferases"/>
    <property type="match status" value="1"/>
</dbReference>
<dbReference type="OrthoDB" id="10047078at2759"/>
<gene>
    <name evidence="4" type="ORF">E1B28_005197</name>
</gene>
<dbReference type="PANTHER" id="PTHR42699">
    <property type="match status" value="1"/>
</dbReference>
<dbReference type="Gene3D" id="3.40.640.10">
    <property type="entry name" value="Type I PLP-dependent aspartate aminotransferase-like (Major domain)"/>
    <property type="match status" value="1"/>
</dbReference>
<dbReference type="AlphaFoldDB" id="A0A9P7V046"/>
<dbReference type="InterPro" id="IPR015421">
    <property type="entry name" value="PyrdxlP-dep_Trfase_major"/>
</dbReference>
<dbReference type="EMBL" id="CM032182">
    <property type="protein sequence ID" value="KAG7097884.1"/>
    <property type="molecule type" value="Genomic_DNA"/>
</dbReference>
<dbReference type="InterPro" id="IPR051750">
    <property type="entry name" value="Trans-sulfuration_enzymes"/>
</dbReference>
<evidence type="ECO:0000313" key="5">
    <source>
        <dbReference type="Proteomes" id="UP001049176"/>
    </source>
</evidence>
<dbReference type="InterPro" id="IPR015424">
    <property type="entry name" value="PyrdxlP-dep_Trfase"/>
</dbReference>
<accession>A0A9P7V046</accession>
<organism evidence="4 5">
    <name type="scientific">Marasmius oreades</name>
    <name type="common">fairy-ring Marasmius</name>
    <dbReference type="NCBI Taxonomy" id="181124"/>
    <lineage>
        <taxon>Eukaryota</taxon>
        <taxon>Fungi</taxon>
        <taxon>Dikarya</taxon>
        <taxon>Basidiomycota</taxon>
        <taxon>Agaricomycotina</taxon>
        <taxon>Agaricomycetes</taxon>
        <taxon>Agaricomycetidae</taxon>
        <taxon>Agaricales</taxon>
        <taxon>Marasmiineae</taxon>
        <taxon>Marasmiaceae</taxon>
        <taxon>Marasmius</taxon>
    </lineage>
</organism>
<name>A0A9P7V046_9AGAR</name>
<dbReference type="KEGG" id="more:E1B28_005197"/>
<sequence>MHLRETLASPPGSAPMGTPAVVDPHTILASIPRWRDVLELTQKNAVYMAKFKVGYPRFFMHNSVRKLTDVCLEAVNGVDGELMTMVFPTPRILHECVSYLSQKGGIDNPQKVGDIRVVHFDITGPSKVSMSPPDSIHVVLFPPELEETAKAFWLNAGMGISSRHAEYLLRRLEEGDILMVVQRPSENRLNKYSGALSEKVVMRQRIAGLLNGGDGDQPASLLVEAPDIGKRPIQPEDVFLYPSGMSAIWHAHQLTRTLFPNLKCAAFGFLYVDSMNVYQNWGEGLINYFDDPDATLKELDQNPPKISALYTELPSNPLLKSPNLSKIRNLADQHGFLVVVDQTVGNFINVDVIKYVDIVCTSLSKMFSGSANVLGGSLAINPNSRHYDSMRAYLLSEFVDDFYHEDAIVMEYNSRDFAKRVRTANANTMEIATLLRSRSISYSNSSKSHAPNPRNLLAVKDVYFPRWVTRDEYEICRRPYPDSNNYGQLITITFVSTKASEAFYDALQCVKAPSIGTNFTLAVPYVVLAHYHERDVVAKHGLDEALVRLSVGIEEQDVVIEWVETALEAAEKTLEVADNQHRLAPLL</sequence>
<dbReference type="GO" id="GO:0030170">
    <property type="term" value="F:pyridoxal phosphate binding"/>
    <property type="evidence" value="ECO:0007669"/>
    <property type="project" value="InterPro"/>
</dbReference>
<evidence type="ECO:0008006" key="6">
    <source>
        <dbReference type="Google" id="ProtNLM"/>
    </source>
</evidence>
<evidence type="ECO:0000256" key="2">
    <source>
        <dbReference type="ARBA" id="ARBA00022898"/>
    </source>
</evidence>
<reference evidence="4" key="1">
    <citation type="journal article" date="2021" name="Genome Biol. Evol.">
        <title>The assembled and annotated genome of the fairy-ring fungus Marasmius oreades.</title>
        <authorList>
            <person name="Hiltunen M."/>
            <person name="Ament-Velasquez S.L."/>
            <person name="Johannesson H."/>
        </authorList>
    </citation>
    <scope>NUCLEOTIDE SEQUENCE</scope>
    <source>
        <strain evidence="4">03SP1</strain>
    </source>
</reference>
<evidence type="ECO:0000256" key="1">
    <source>
        <dbReference type="ARBA" id="ARBA00001933"/>
    </source>
</evidence>
<dbReference type="PANTHER" id="PTHR42699:SF1">
    <property type="entry name" value="CYSTATHIONINE GAMMA-SYNTHASE-RELATED"/>
    <property type="match status" value="1"/>
</dbReference>
<dbReference type="InterPro" id="IPR000277">
    <property type="entry name" value="Cys/Met-Metab_PyrdxlP-dep_enz"/>
</dbReference>
<dbReference type="Proteomes" id="UP001049176">
    <property type="component" value="Chromosome 2"/>
</dbReference>
<evidence type="ECO:0000256" key="3">
    <source>
        <dbReference type="RuleBase" id="RU362118"/>
    </source>
</evidence>
<dbReference type="GO" id="GO:0003962">
    <property type="term" value="F:cystathionine gamma-synthase activity"/>
    <property type="evidence" value="ECO:0007669"/>
    <property type="project" value="TreeGrafter"/>
</dbReference>
<dbReference type="RefSeq" id="XP_043014354.1">
    <property type="nucleotide sequence ID" value="XM_043149746.1"/>
</dbReference>
<evidence type="ECO:0000313" key="4">
    <source>
        <dbReference type="EMBL" id="KAG7097884.1"/>
    </source>
</evidence>
<protein>
    <recommendedName>
        <fullName evidence="6">Cystathionine gamma-synthase</fullName>
    </recommendedName>
</protein>
<comment type="similarity">
    <text evidence="3">Belongs to the trans-sulfuration enzymes family.</text>
</comment>
<dbReference type="Pfam" id="PF01053">
    <property type="entry name" value="Cys_Met_Meta_PP"/>
    <property type="match status" value="1"/>
</dbReference>
<proteinExistence type="inferred from homology"/>
<dbReference type="Gene3D" id="3.90.1150.10">
    <property type="entry name" value="Aspartate Aminotransferase, domain 1"/>
    <property type="match status" value="1"/>
</dbReference>
<keyword evidence="5" id="KW-1185">Reference proteome</keyword>
<dbReference type="GO" id="GO:0019346">
    <property type="term" value="P:transsulfuration"/>
    <property type="evidence" value="ECO:0007669"/>
    <property type="project" value="InterPro"/>
</dbReference>
<keyword evidence="2 3" id="KW-0663">Pyridoxal phosphate</keyword>
<dbReference type="GeneID" id="66074273"/>
<dbReference type="InterPro" id="IPR015422">
    <property type="entry name" value="PyrdxlP-dep_Trfase_small"/>
</dbReference>
<comment type="caution">
    <text evidence="4">The sequence shown here is derived from an EMBL/GenBank/DDBJ whole genome shotgun (WGS) entry which is preliminary data.</text>
</comment>
<comment type="cofactor">
    <cofactor evidence="1 3">
        <name>pyridoxal 5'-phosphate</name>
        <dbReference type="ChEBI" id="CHEBI:597326"/>
    </cofactor>
</comment>